<feature type="region of interest" description="Disordered" evidence="2">
    <location>
        <begin position="85"/>
        <end position="175"/>
    </location>
</feature>
<evidence type="ECO:0000256" key="2">
    <source>
        <dbReference type="SAM" id="MobiDB-lite"/>
    </source>
</evidence>
<dbReference type="InterPro" id="IPR010255">
    <property type="entry name" value="Haem_peroxidase_sf"/>
</dbReference>
<feature type="compositionally biased region" description="Low complexity" evidence="2">
    <location>
        <begin position="1233"/>
        <end position="1246"/>
    </location>
</feature>
<feature type="compositionally biased region" description="Low complexity" evidence="2">
    <location>
        <begin position="1074"/>
        <end position="1087"/>
    </location>
</feature>
<keyword evidence="5" id="KW-1185">Reference proteome</keyword>
<dbReference type="PRINTS" id="PR00457">
    <property type="entry name" value="ANPEROXIDASE"/>
</dbReference>
<feature type="chain" id="PRO_5046261797" description="Peroxidase" evidence="3">
    <location>
        <begin position="20"/>
        <end position="1493"/>
    </location>
</feature>
<feature type="compositionally biased region" description="Polar residues" evidence="2">
    <location>
        <begin position="1166"/>
        <end position="1187"/>
    </location>
</feature>
<dbReference type="PROSITE" id="PS50292">
    <property type="entry name" value="PEROXIDASE_3"/>
    <property type="match status" value="1"/>
</dbReference>
<dbReference type="CDD" id="cd09823">
    <property type="entry name" value="peroxinectin_like"/>
    <property type="match status" value="1"/>
</dbReference>
<name>A0ABP1N1Z8_XYLVO</name>
<evidence type="ECO:0000256" key="1">
    <source>
        <dbReference type="ARBA" id="ARBA00022559"/>
    </source>
</evidence>
<feature type="region of interest" description="Disordered" evidence="2">
    <location>
        <begin position="17"/>
        <end position="56"/>
    </location>
</feature>
<dbReference type="Proteomes" id="UP001642520">
    <property type="component" value="Unassembled WGS sequence"/>
</dbReference>
<sequence>MRSSALVLVVLLSTTPSNSVTNHEPLELPHSKTPSEPPSSTYEESDANSTNSTPIETLFIPEDPNEYKETLLHVRELFEQVGHSIEHPSDRTIPANSEENVADDTTREEQPSKLEDFRAKSPLGGDVDEERYAQGNPAGGLFPRTTGKLGDDGEEQVAPMERNNHGSGYDESNEPSEEDILEAANFGLNAMEDLYDVKEPMLYSMGLYLTSDNPARHVAVFNDQTDEARTLAKYGFAVLQSSTMFRRKFPNASMDLLPSRRTQRNPLQRGCPNRGTPDCPLASLRYRTSDGSCNNLQHLWWGSAMSTMQRFLPPVYDDGIQSVRRSVSGKPLPSARRVTMVIHEDKDIPLASVTHMLMQWGQFVDHDLTATGQSRGFNGSVPQCCLKFGAAFQPAEFMHPECLPISVSEDDDFFGPLGVRCLEFTRSGSAPAEDCVFGPREQLSQVTSYLDASTVYSSNPFQSDTLRLFRNGLLRYGRIQSQRPVLPKLDADLCKRGSLSTSCFRAGDGRLGEQPALTSLHVAFLRLHNRIATKLAALNAHWSDEKLFQESRRIVGAIVQHITYREYLPIVLGQDVMKIFGLELLRKGYFEDYDPTVNPTIVNSFSTAAYRFGHSLVQRSFVRFNSNHEPIFNNVSIHDELSNPANLETAGSVDRLLLGLINQPAQRRDEHISEELTNHLFQTPSFPFGMDLASINIQRGRDHGVPPYVQWREPCGLSSIRDFDDLDAVMPPSAARKFRLVYSSVEDIDLFAAGLAEKSVKGGLVGPTFACIIGQQFSNLRRGDRFWYENSRRENNFTPGQLQQIRRVTLAQVLCATMDDIETIQPFVLLTPDTLKNQRVSCSDPIIGQLNLEFWAERPVLRSRGILDAIKKKGTSAPVTTTKATSESPVEQRKSILSNANPPKASIHQQNKIFVKRPLGPPDNVTIVVQNNAINSPLFVNDAIHGSSIRINPSLNQQAQQRPISKESTPAYPLPAKPIPVTHPLTHVYIERPYVPHAFNDPNNPNPPSQGYKPSYAANDVIFENLSGSSPRPTLYTYYTSFQKLTTRRPPQEMDLYNYKPQDYGSKPGPWLMQSSQYQSQTQSQASRPVYSSSESHQLSNQGTNTWQKVQYQSRPGYESSQSYGTRPNSPAKEQQSILNDSGSQYASGNRYTTWSSVSSEKDIENQVNNQQTHSIRPYQTNSNKKPVQTDFSVWSTVPGYQQASTKPSVDYSQSYRTEFPNRPTVSVNKKGSTVNPSSVYSSSTSPTLIDEFNKNPSKDHGLNGYGSAFHTTPVYKPAQISYQVDGSPEASYLTLARPKPPKVHSVTIVTEEATSQAGYDIDRVKNRVTSEIPRPLIAQTDNNRVTRPGQYYYEKNVLRRYPDKMEDRIEAYDGGQRYKGNGSEESIDPADIAVRSKHVIDENGNNTDVDGVNQRQNDSSDSGSADDEGNDVDQVVSRVTEGIPFGYRTSHWLNPQEDSSLPSALEVPKIPSDKAIAAKELPRPIKRRSYAS</sequence>
<dbReference type="Pfam" id="PF03098">
    <property type="entry name" value="An_peroxidase"/>
    <property type="match status" value="1"/>
</dbReference>
<proteinExistence type="predicted"/>
<keyword evidence="3" id="KW-0732">Signal</keyword>
<accession>A0ABP1N1Z8</accession>
<dbReference type="InterPro" id="IPR019791">
    <property type="entry name" value="Haem_peroxidase_animal"/>
</dbReference>
<dbReference type="PANTHER" id="PTHR11475:SF109">
    <property type="entry name" value="CHORION PEROXIDASE-LIKE PROTEIN"/>
    <property type="match status" value="1"/>
</dbReference>
<evidence type="ECO:0000313" key="5">
    <source>
        <dbReference type="Proteomes" id="UP001642520"/>
    </source>
</evidence>
<keyword evidence="1" id="KW-0560">Oxidoreductase</keyword>
<feature type="compositionally biased region" description="Polar residues" evidence="2">
    <location>
        <begin position="1452"/>
        <end position="1463"/>
    </location>
</feature>
<evidence type="ECO:0000313" key="4">
    <source>
        <dbReference type="EMBL" id="CAL7934954.1"/>
    </source>
</evidence>
<feature type="compositionally biased region" description="Polar residues" evidence="2">
    <location>
        <begin position="1090"/>
        <end position="1159"/>
    </location>
</feature>
<comment type="caution">
    <text evidence="4">The sequence shown here is derived from an EMBL/GenBank/DDBJ whole genome shotgun (WGS) entry which is preliminary data.</text>
</comment>
<keyword evidence="1" id="KW-0575">Peroxidase</keyword>
<feature type="signal peptide" evidence="3">
    <location>
        <begin position="1"/>
        <end position="19"/>
    </location>
</feature>
<feature type="region of interest" description="Disordered" evidence="2">
    <location>
        <begin position="1068"/>
        <end position="1187"/>
    </location>
</feature>
<dbReference type="InterPro" id="IPR037120">
    <property type="entry name" value="Haem_peroxidase_sf_animal"/>
</dbReference>
<feature type="region of interest" description="Disordered" evidence="2">
    <location>
        <begin position="1403"/>
        <end position="1433"/>
    </location>
</feature>
<evidence type="ECO:0008006" key="6">
    <source>
        <dbReference type="Google" id="ProtNLM"/>
    </source>
</evidence>
<dbReference type="SUPFAM" id="SSF48113">
    <property type="entry name" value="Heme-dependent peroxidases"/>
    <property type="match status" value="1"/>
</dbReference>
<reference evidence="4 5" key="1">
    <citation type="submission" date="2024-08" db="EMBL/GenBank/DDBJ databases">
        <authorList>
            <person name="Will J Nash"/>
            <person name="Angela Man"/>
            <person name="Seanna McTaggart"/>
            <person name="Kendall Baker"/>
            <person name="Tom Barker"/>
            <person name="Leah Catchpole"/>
            <person name="Alex Durrant"/>
            <person name="Karim Gharbi"/>
            <person name="Naomi Irish"/>
            <person name="Gemy Kaithakottil"/>
            <person name="Debby Ku"/>
            <person name="Aaliyah Providence"/>
            <person name="Felix Shaw"/>
            <person name="David Swarbreck"/>
            <person name="Chris Watkins"/>
            <person name="Ann M. McCartney"/>
            <person name="Giulio Formenti"/>
            <person name="Alice Mouton"/>
            <person name="Noel Vella"/>
            <person name="Bjorn M von Reumont"/>
            <person name="Adriana Vella"/>
            <person name="Wilfried Haerty"/>
        </authorList>
    </citation>
    <scope>NUCLEOTIDE SEQUENCE [LARGE SCALE GENOMIC DNA]</scope>
</reference>
<dbReference type="PANTHER" id="PTHR11475">
    <property type="entry name" value="OXIDASE/PEROXIDASE"/>
    <property type="match status" value="1"/>
</dbReference>
<feature type="region of interest" description="Disordered" evidence="2">
    <location>
        <begin position="1203"/>
        <end position="1246"/>
    </location>
</feature>
<feature type="compositionally biased region" description="Low complexity" evidence="2">
    <location>
        <begin position="31"/>
        <end position="42"/>
    </location>
</feature>
<feature type="compositionally biased region" description="Polar residues" evidence="2">
    <location>
        <begin position="1203"/>
        <end position="1217"/>
    </location>
</feature>
<evidence type="ECO:0000256" key="3">
    <source>
        <dbReference type="SAM" id="SignalP"/>
    </source>
</evidence>
<feature type="compositionally biased region" description="Basic and acidic residues" evidence="2">
    <location>
        <begin position="104"/>
        <end position="119"/>
    </location>
</feature>
<feature type="region of interest" description="Disordered" evidence="2">
    <location>
        <begin position="1447"/>
        <end position="1493"/>
    </location>
</feature>
<gene>
    <name evidence="4" type="ORF">XYLVIOL_LOCUS1307</name>
</gene>
<organism evidence="4 5">
    <name type="scientific">Xylocopa violacea</name>
    <name type="common">Violet carpenter bee</name>
    <name type="synonym">Apis violacea</name>
    <dbReference type="NCBI Taxonomy" id="135666"/>
    <lineage>
        <taxon>Eukaryota</taxon>
        <taxon>Metazoa</taxon>
        <taxon>Ecdysozoa</taxon>
        <taxon>Arthropoda</taxon>
        <taxon>Hexapoda</taxon>
        <taxon>Insecta</taxon>
        <taxon>Pterygota</taxon>
        <taxon>Neoptera</taxon>
        <taxon>Endopterygota</taxon>
        <taxon>Hymenoptera</taxon>
        <taxon>Apocrita</taxon>
        <taxon>Aculeata</taxon>
        <taxon>Apoidea</taxon>
        <taxon>Anthophila</taxon>
        <taxon>Apidae</taxon>
        <taxon>Xylocopa</taxon>
        <taxon>Xylocopa</taxon>
    </lineage>
</organism>
<dbReference type="EMBL" id="CAXAJV020001282">
    <property type="protein sequence ID" value="CAL7934954.1"/>
    <property type="molecule type" value="Genomic_DNA"/>
</dbReference>
<feature type="compositionally biased region" description="Polar residues" evidence="2">
    <location>
        <begin position="1404"/>
        <end position="1418"/>
    </location>
</feature>
<dbReference type="Gene3D" id="1.10.640.10">
    <property type="entry name" value="Haem peroxidase domain superfamily, animal type"/>
    <property type="match status" value="1"/>
</dbReference>
<protein>
    <recommendedName>
        <fullName evidence="6">Peroxidase</fullName>
    </recommendedName>
</protein>